<sequence length="549" mass="61562">MEIFFDRTFREPTRVMFLLVVECHCYEPGIAYLKSDQADWVDECEGLIQVALTVIYLGALTPEAETVLRSIRCGSALLKQKAEYEEIVSMAKRSILSRPWFTRVWILQELVLGYEESDDETDNKSKDSDPAIEMLKMMNNESRCLFDLLRARRGMGATDPRDLVYAHLGFASAADGWSRNVCIDYGKPLAHVYTSVAKYILSLFHPASGRADGIDVLMECLDDVDLETERRGFPSWVPDWTLPTRQSERFCGRWHIFDPLLVPKFTFPDQYPIPIKELPIIACFGGHIATIRSIGPVLPEPPADMFNPRSYYREPYVAAVDTLILKINKMDPSQFGASLDELLDTALKIQAMSSCSQPNARFLTQLAAWLSDLTRTPWFNYYSTDQNSSARSYRDISRHGPGDPYYRLALTSSGFGVVDLKSQPGDTLTFFAGSSKVKVLRPVDPSTVSNASELNGSVTQALGSLKVVALPITYGGTAGYWPTAETKFWPLEDLETSKNAALAENTIAHCKILKRGGDFKLSWAMISWHSCIQPQETRVAFRATIIMAS</sequence>
<organism evidence="1 2">
    <name type="scientific">Podospora appendiculata</name>
    <dbReference type="NCBI Taxonomy" id="314037"/>
    <lineage>
        <taxon>Eukaryota</taxon>
        <taxon>Fungi</taxon>
        <taxon>Dikarya</taxon>
        <taxon>Ascomycota</taxon>
        <taxon>Pezizomycotina</taxon>
        <taxon>Sordariomycetes</taxon>
        <taxon>Sordariomycetidae</taxon>
        <taxon>Sordariales</taxon>
        <taxon>Podosporaceae</taxon>
        <taxon>Podospora</taxon>
    </lineage>
</organism>
<comment type="caution">
    <text evidence="1">The sequence shown here is derived from an EMBL/GenBank/DDBJ whole genome shotgun (WGS) entry which is preliminary data.</text>
</comment>
<protein>
    <recommendedName>
        <fullName evidence="3">Heterokaryon incompatibility domain-containing protein</fullName>
    </recommendedName>
</protein>
<dbReference type="Proteomes" id="UP001270362">
    <property type="component" value="Unassembled WGS sequence"/>
</dbReference>
<gene>
    <name evidence="1" type="ORF">B0T22DRAFT_445089</name>
</gene>
<proteinExistence type="predicted"/>
<keyword evidence="2" id="KW-1185">Reference proteome</keyword>
<dbReference type="PANTHER" id="PTHR24148:SF73">
    <property type="entry name" value="HET DOMAIN PROTEIN (AFU_ORTHOLOGUE AFUA_8G01020)"/>
    <property type="match status" value="1"/>
</dbReference>
<name>A0AAE0X1V2_9PEZI</name>
<evidence type="ECO:0008006" key="3">
    <source>
        <dbReference type="Google" id="ProtNLM"/>
    </source>
</evidence>
<dbReference type="AlphaFoldDB" id="A0AAE0X1V2"/>
<dbReference type="PANTHER" id="PTHR24148">
    <property type="entry name" value="ANKYRIN REPEAT DOMAIN-CONTAINING PROTEIN 39 HOMOLOG-RELATED"/>
    <property type="match status" value="1"/>
</dbReference>
<dbReference type="InterPro" id="IPR052895">
    <property type="entry name" value="HetReg/Transcr_Mod"/>
</dbReference>
<evidence type="ECO:0000313" key="1">
    <source>
        <dbReference type="EMBL" id="KAK3682927.1"/>
    </source>
</evidence>
<reference evidence="1" key="2">
    <citation type="submission" date="2023-06" db="EMBL/GenBank/DDBJ databases">
        <authorList>
            <consortium name="Lawrence Berkeley National Laboratory"/>
            <person name="Haridas S."/>
            <person name="Hensen N."/>
            <person name="Bonometti L."/>
            <person name="Westerberg I."/>
            <person name="Brannstrom I.O."/>
            <person name="Guillou S."/>
            <person name="Cros-Aarteil S."/>
            <person name="Calhoun S."/>
            <person name="Kuo A."/>
            <person name="Mondo S."/>
            <person name="Pangilinan J."/>
            <person name="Riley R."/>
            <person name="Labutti K."/>
            <person name="Andreopoulos B."/>
            <person name="Lipzen A."/>
            <person name="Chen C."/>
            <person name="Yanf M."/>
            <person name="Daum C."/>
            <person name="Ng V."/>
            <person name="Clum A."/>
            <person name="Steindorff A."/>
            <person name="Ohm R."/>
            <person name="Martin F."/>
            <person name="Silar P."/>
            <person name="Natvig D."/>
            <person name="Lalanne C."/>
            <person name="Gautier V."/>
            <person name="Ament-Velasquez S.L."/>
            <person name="Kruys A."/>
            <person name="Hutchinson M.I."/>
            <person name="Powell A.J."/>
            <person name="Barry K."/>
            <person name="Miller A.N."/>
            <person name="Grigoriev I.V."/>
            <person name="Debuchy R."/>
            <person name="Gladieux P."/>
            <person name="Thoren M.H."/>
            <person name="Johannesson H."/>
        </authorList>
    </citation>
    <scope>NUCLEOTIDE SEQUENCE</scope>
    <source>
        <strain evidence="1">CBS 314.62</strain>
    </source>
</reference>
<dbReference type="EMBL" id="JAULSO010000005">
    <property type="protein sequence ID" value="KAK3682927.1"/>
    <property type="molecule type" value="Genomic_DNA"/>
</dbReference>
<reference evidence="1" key="1">
    <citation type="journal article" date="2023" name="Mol. Phylogenet. Evol.">
        <title>Genome-scale phylogeny and comparative genomics of the fungal order Sordariales.</title>
        <authorList>
            <person name="Hensen N."/>
            <person name="Bonometti L."/>
            <person name="Westerberg I."/>
            <person name="Brannstrom I.O."/>
            <person name="Guillou S."/>
            <person name="Cros-Aarteil S."/>
            <person name="Calhoun S."/>
            <person name="Haridas S."/>
            <person name="Kuo A."/>
            <person name="Mondo S."/>
            <person name="Pangilinan J."/>
            <person name="Riley R."/>
            <person name="LaButti K."/>
            <person name="Andreopoulos B."/>
            <person name="Lipzen A."/>
            <person name="Chen C."/>
            <person name="Yan M."/>
            <person name="Daum C."/>
            <person name="Ng V."/>
            <person name="Clum A."/>
            <person name="Steindorff A."/>
            <person name="Ohm R.A."/>
            <person name="Martin F."/>
            <person name="Silar P."/>
            <person name="Natvig D.O."/>
            <person name="Lalanne C."/>
            <person name="Gautier V."/>
            <person name="Ament-Velasquez S.L."/>
            <person name="Kruys A."/>
            <person name="Hutchinson M.I."/>
            <person name="Powell A.J."/>
            <person name="Barry K."/>
            <person name="Miller A.N."/>
            <person name="Grigoriev I.V."/>
            <person name="Debuchy R."/>
            <person name="Gladieux P."/>
            <person name="Hiltunen Thoren M."/>
            <person name="Johannesson H."/>
        </authorList>
    </citation>
    <scope>NUCLEOTIDE SEQUENCE</scope>
    <source>
        <strain evidence="1">CBS 314.62</strain>
    </source>
</reference>
<accession>A0AAE0X1V2</accession>
<evidence type="ECO:0000313" key="2">
    <source>
        <dbReference type="Proteomes" id="UP001270362"/>
    </source>
</evidence>